<sequence length="80" mass="8755">METTVYEDQAKALIAEMKQLIEAKGINNGNALEEAGLSREIADRIFKGEQLPSLSEFLALCQISGISFQLPTVETPNTPM</sequence>
<protein>
    <recommendedName>
        <fullName evidence="3">Cro/C1-type HTH DNA-binding domain-containing protein</fullName>
    </recommendedName>
</protein>
<dbReference type="InterPro" id="IPR010982">
    <property type="entry name" value="Lambda_DNA-bd_dom_sf"/>
</dbReference>
<reference evidence="2" key="1">
    <citation type="submission" date="2017-02" db="EMBL/GenBank/DDBJ databases">
        <authorList>
            <person name="Varghese N."/>
            <person name="Submissions S."/>
        </authorList>
    </citation>
    <scope>NUCLEOTIDE SEQUENCE [LARGE SCALE GENOMIC DNA]</scope>
    <source>
        <strain evidence="2">DSM 22270</strain>
    </source>
</reference>
<dbReference type="OrthoDB" id="962918at2"/>
<name>A0A1T5DQM2_9BACT</name>
<dbReference type="RefSeq" id="WP_082214364.1">
    <property type="nucleotide sequence ID" value="NZ_FUZA01000002.1"/>
</dbReference>
<gene>
    <name evidence="1" type="ORF">SAMN05660293_01819</name>
</gene>
<dbReference type="AlphaFoldDB" id="A0A1T5DQM2"/>
<keyword evidence="2" id="KW-1185">Reference proteome</keyword>
<organism evidence="1 2">
    <name type="scientific">Dyadobacter psychrophilus</name>
    <dbReference type="NCBI Taxonomy" id="651661"/>
    <lineage>
        <taxon>Bacteria</taxon>
        <taxon>Pseudomonadati</taxon>
        <taxon>Bacteroidota</taxon>
        <taxon>Cytophagia</taxon>
        <taxon>Cytophagales</taxon>
        <taxon>Spirosomataceae</taxon>
        <taxon>Dyadobacter</taxon>
    </lineage>
</organism>
<evidence type="ECO:0000313" key="1">
    <source>
        <dbReference type="EMBL" id="SKB73992.1"/>
    </source>
</evidence>
<evidence type="ECO:0008006" key="3">
    <source>
        <dbReference type="Google" id="ProtNLM"/>
    </source>
</evidence>
<accession>A0A1T5DQM2</accession>
<dbReference type="EMBL" id="FUZA01000002">
    <property type="protein sequence ID" value="SKB73992.1"/>
    <property type="molecule type" value="Genomic_DNA"/>
</dbReference>
<evidence type="ECO:0000313" key="2">
    <source>
        <dbReference type="Proteomes" id="UP000190897"/>
    </source>
</evidence>
<dbReference type="GO" id="GO:0003677">
    <property type="term" value="F:DNA binding"/>
    <property type="evidence" value="ECO:0007669"/>
    <property type="project" value="InterPro"/>
</dbReference>
<dbReference type="SUPFAM" id="SSF47413">
    <property type="entry name" value="lambda repressor-like DNA-binding domains"/>
    <property type="match status" value="1"/>
</dbReference>
<proteinExistence type="predicted"/>
<dbReference type="Proteomes" id="UP000190897">
    <property type="component" value="Unassembled WGS sequence"/>
</dbReference>